<dbReference type="PANTHER" id="PTHR34297:SF2">
    <property type="entry name" value="ASP23_GLS24 FAMILY ENVELOPE STRESS RESPONSE PROTEIN"/>
    <property type="match status" value="1"/>
</dbReference>
<evidence type="ECO:0000313" key="1">
    <source>
        <dbReference type="EMBL" id="MPM35566.1"/>
    </source>
</evidence>
<dbReference type="EMBL" id="VSSQ01007326">
    <property type="protein sequence ID" value="MPM35566.1"/>
    <property type="molecule type" value="Genomic_DNA"/>
</dbReference>
<comment type="caution">
    <text evidence="1">The sequence shown here is derived from an EMBL/GenBank/DDBJ whole genome shotgun (WGS) entry which is preliminary data.</text>
</comment>
<dbReference type="InterPro" id="IPR005531">
    <property type="entry name" value="Asp23"/>
</dbReference>
<dbReference type="Pfam" id="PF03780">
    <property type="entry name" value="Asp23"/>
    <property type="match status" value="1"/>
</dbReference>
<dbReference type="PANTHER" id="PTHR34297">
    <property type="entry name" value="HYPOTHETICAL CYTOSOLIC PROTEIN-RELATED"/>
    <property type="match status" value="1"/>
</dbReference>
<evidence type="ECO:0008006" key="2">
    <source>
        <dbReference type="Google" id="ProtNLM"/>
    </source>
</evidence>
<name>A0A644Z3X9_9ZZZZ</name>
<protein>
    <recommendedName>
        <fullName evidence="2">Alkaline shock protein 23</fullName>
    </recommendedName>
</protein>
<sequence>MAAEMSTTLGKITIADDLIASIAGYAAVENVGIVGMNAKKASDSFVELFGKDNMRRGVKVTIISPDVIDIDLYVTLEYGVSLPAVAQNAKSNVKYRVEEMTGVTVRAVNVDVENIRV</sequence>
<gene>
    <name evidence="1" type="ORF">SDC9_82159</name>
</gene>
<organism evidence="1">
    <name type="scientific">bioreactor metagenome</name>
    <dbReference type="NCBI Taxonomy" id="1076179"/>
    <lineage>
        <taxon>unclassified sequences</taxon>
        <taxon>metagenomes</taxon>
        <taxon>ecological metagenomes</taxon>
    </lineage>
</organism>
<dbReference type="AlphaFoldDB" id="A0A644Z3X9"/>
<proteinExistence type="predicted"/>
<accession>A0A644Z3X9</accession>
<reference evidence="1" key="1">
    <citation type="submission" date="2019-08" db="EMBL/GenBank/DDBJ databases">
        <authorList>
            <person name="Kucharzyk K."/>
            <person name="Murdoch R.W."/>
            <person name="Higgins S."/>
            <person name="Loffler F."/>
        </authorList>
    </citation>
    <scope>NUCLEOTIDE SEQUENCE</scope>
</reference>